<reference evidence="1" key="1">
    <citation type="submission" date="2021-06" db="EMBL/GenBank/DDBJ databases">
        <authorList>
            <person name="Kallberg Y."/>
            <person name="Tangrot J."/>
            <person name="Rosling A."/>
        </authorList>
    </citation>
    <scope>NUCLEOTIDE SEQUENCE</scope>
    <source>
        <strain evidence="1">MT106</strain>
    </source>
</reference>
<comment type="caution">
    <text evidence="1">The sequence shown here is derived from an EMBL/GenBank/DDBJ whole genome shotgun (WGS) entry which is preliminary data.</text>
</comment>
<dbReference type="EMBL" id="CAJVPL010000663">
    <property type="protein sequence ID" value="CAG8519350.1"/>
    <property type="molecule type" value="Genomic_DNA"/>
</dbReference>
<gene>
    <name evidence="1" type="ORF">AGERDE_LOCUS5153</name>
</gene>
<keyword evidence="2" id="KW-1185">Reference proteome</keyword>
<name>A0A9N9A7P9_9GLOM</name>
<dbReference type="AlphaFoldDB" id="A0A9N9A7P9"/>
<protein>
    <submittedName>
        <fullName evidence="1">13068_t:CDS:1</fullName>
    </submittedName>
</protein>
<proteinExistence type="predicted"/>
<dbReference type="Proteomes" id="UP000789831">
    <property type="component" value="Unassembled WGS sequence"/>
</dbReference>
<evidence type="ECO:0000313" key="1">
    <source>
        <dbReference type="EMBL" id="CAG8519350.1"/>
    </source>
</evidence>
<accession>A0A9N9A7P9</accession>
<organism evidence="1 2">
    <name type="scientific">Ambispora gerdemannii</name>
    <dbReference type="NCBI Taxonomy" id="144530"/>
    <lineage>
        <taxon>Eukaryota</taxon>
        <taxon>Fungi</taxon>
        <taxon>Fungi incertae sedis</taxon>
        <taxon>Mucoromycota</taxon>
        <taxon>Glomeromycotina</taxon>
        <taxon>Glomeromycetes</taxon>
        <taxon>Archaeosporales</taxon>
        <taxon>Ambisporaceae</taxon>
        <taxon>Ambispora</taxon>
    </lineage>
</organism>
<evidence type="ECO:0000313" key="2">
    <source>
        <dbReference type="Proteomes" id="UP000789831"/>
    </source>
</evidence>
<sequence length="90" mass="9935">MDGCTTAKVFRFTAPSKGVLPRKFTAPGIGALPLKWMDALPQRRINNKTTTPVFTLKTSKKSEKKLRRKKQLAKHLSALSVNSASVDILP</sequence>